<keyword evidence="9" id="KW-1185">Reference proteome</keyword>
<dbReference type="PANTHER" id="PTHR13935">
    <property type="entry name" value="ACHAETE-SCUTE TRANSCRIPTION FACTOR-RELATED"/>
    <property type="match status" value="1"/>
</dbReference>
<evidence type="ECO:0000256" key="4">
    <source>
        <dbReference type="ARBA" id="ARBA00023163"/>
    </source>
</evidence>
<name>S8EDX0_9LAMI</name>
<protein>
    <recommendedName>
        <fullName evidence="7">BHLH domain-containing protein</fullName>
    </recommendedName>
</protein>
<feature type="region of interest" description="Disordered" evidence="6">
    <location>
        <begin position="1"/>
        <end position="21"/>
    </location>
</feature>
<dbReference type="EMBL" id="AUSU01000150">
    <property type="protein sequence ID" value="EPS74183.1"/>
    <property type="molecule type" value="Genomic_DNA"/>
</dbReference>
<dbReference type="SMART" id="SM00353">
    <property type="entry name" value="HLH"/>
    <property type="match status" value="1"/>
</dbReference>
<evidence type="ECO:0000313" key="9">
    <source>
        <dbReference type="Proteomes" id="UP000015453"/>
    </source>
</evidence>
<dbReference type="AlphaFoldDB" id="S8EDX0"/>
<dbReference type="SUPFAM" id="SSF47459">
    <property type="entry name" value="HLH, helix-loop-helix DNA-binding domain"/>
    <property type="match status" value="1"/>
</dbReference>
<proteinExistence type="predicted"/>
<dbReference type="PROSITE" id="PS50888">
    <property type="entry name" value="BHLH"/>
    <property type="match status" value="1"/>
</dbReference>
<dbReference type="GO" id="GO:0000977">
    <property type="term" value="F:RNA polymerase II transcription regulatory region sequence-specific DNA binding"/>
    <property type="evidence" value="ECO:0007669"/>
    <property type="project" value="TreeGrafter"/>
</dbReference>
<dbReference type="GO" id="GO:0000981">
    <property type="term" value="F:DNA-binding transcription factor activity, RNA polymerase II-specific"/>
    <property type="evidence" value="ECO:0007669"/>
    <property type="project" value="TreeGrafter"/>
</dbReference>
<comment type="subcellular location">
    <subcellularLocation>
        <location evidence="1">Nucleus</location>
    </subcellularLocation>
</comment>
<sequence length="171" mass="19232">MVDENEKKKIRSDAERDRRKKMKHLYSTLSSLLPPPQDSSVTKRVSIPATISRAVEYIPELEKRVEGMISERQSLLLKKLSRRRRNCLAHHLTVTPINDELTVVQISAEARCDSSFSEAVMVLEMDGFVVLSASSFASSSGPTLLTLHLKSQLKCDPEKVHEKLKPLFAAC</sequence>
<keyword evidence="3" id="KW-0238">DNA-binding</keyword>
<gene>
    <name evidence="8" type="ORF">M569_00579</name>
</gene>
<keyword evidence="5" id="KW-0539">Nucleus</keyword>
<dbReference type="InterPro" id="IPR015660">
    <property type="entry name" value="MASH1/Ascl1a-like"/>
</dbReference>
<evidence type="ECO:0000259" key="7">
    <source>
        <dbReference type="PROSITE" id="PS50888"/>
    </source>
</evidence>
<accession>S8EDX0</accession>
<evidence type="ECO:0000256" key="5">
    <source>
        <dbReference type="ARBA" id="ARBA00023242"/>
    </source>
</evidence>
<evidence type="ECO:0000256" key="1">
    <source>
        <dbReference type="ARBA" id="ARBA00004123"/>
    </source>
</evidence>
<feature type="compositionally biased region" description="Basic and acidic residues" evidence="6">
    <location>
        <begin position="1"/>
        <end position="17"/>
    </location>
</feature>
<dbReference type="InterPro" id="IPR011598">
    <property type="entry name" value="bHLH_dom"/>
</dbReference>
<evidence type="ECO:0000313" key="8">
    <source>
        <dbReference type="EMBL" id="EPS74183.1"/>
    </source>
</evidence>
<dbReference type="Pfam" id="PF00010">
    <property type="entry name" value="HLH"/>
    <property type="match status" value="1"/>
</dbReference>
<evidence type="ECO:0000256" key="3">
    <source>
        <dbReference type="ARBA" id="ARBA00023125"/>
    </source>
</evidence>
<dbReference type="InterPro" id="IPR036638">
    <property type="entry name" value="HLH_DNA-bd_sf"/>
</dbReference>
<dbReference type="GO" id="GO:0090575">
    <property type="term" value="C:RNA polymerase II transcription regulator complex"/>
    <property type="evidence" value="ECO:0007669"/>
    <property type="project" value="TreeGrafter"/>
</dbReference>
<evidence type="ECO:0000256" key="2">
    <source>
        <dbReference type="ARBA" id="ARBA00023015"/>
    </source>
</evidence>
<reference evidence="8 9" key="1">
    <citation type="journal article" date="2013" name="BMC Genomics">
        <title>The miniature genome of a carnivorous plant Genlisea aurea contains a low number of genes and short non-coding sequences.</title>
        <authorList>
            <person name="Leushkin E.V."/>
            <person name="Sutormin R.A."/>
            <person name="Nabieva E.R."/>
            <person name="Penin A.A."/>
            <person name="Kondrashov A.S."/>
            <person name="Logacheva M.D."/>
        </authorList>
    </citation>
    <scope>NUCLEOTIDE SEQUENCE [LARGE SCALE GENOMIC DNA]</scope>
</reference>
<keyword evidence="2" id="KW-0805">Transcription regulation</keyword>
<dbReference type="Proteomes" id="UP000015453">
    <property type="component" value="Unassembled WGS sequence"/>
</dbReference>
<dbReference type="OrthoDB" id="6106870at2759"/>
<dbReference type="Gene3D" id="4.10.280.10">
    <property type="entry name" value="Helix-loop-helix DNA-binding domain"/>
    <property type="match status" value="1"/>
</dbReference>
<evidence type="ECO:0000256" key="6">
    <source>
        <dbReference type="SAM" id="MobiDB-lite"/>
    </source>
</evidence>
<keyword evidence="4" id="KW-0804">Transcription</keyword>
<dbReference type="PANTHER" id="PTHR13935:SF41">
    <property type="entry name" value="TRANSCRIPTION FACTOR ORG2-RELATED"/>
    <property type="match status" value="1"/>
</dbReference>
<dbReference type="GO" id="GO:0046983">
    <property type="term" value="F:protein dimerization activity"/>
    <property type="evidence" value="ECO:0007669"/>
    <property type="project" value="InterPro"/>
</dbReference>
<comment type="caution">
    <text evidence="8">The sequence shown here is derived from an EMBL/GenBank/DDBJ whole genome shotgun (WGS) entry which is preliminary data.</text>
</comment>
<feature type="domain" description="BHLH" evidence="7">
    <location>
        <begin position="6"/>
        <end position="61"/>
    </location>
</feature>
<organism evidence="8 9">
    <name type="scientific">Genlisea aurea</name>
    <dbReference type="NCBI Taxonomy" id="192259"/>
    <lineage>
        <taxon>Eukaryota</taxon>
        <taxon>Viridiplantae</taxon>
        <taxon>Streptophyta</taxon>
        <taxon>Embryophyta</taxon>
        <taxon>Tracheophyta</taxon>
        <taxon>Spermatophyta</taxon>
        <taxon>Magnoliopsida</taxon>
        <taxon>eudicotyledons</taxon>
        <taxon>Gunneridae</taxon>
        <taxon>Pentapetalae</taxon>
        <taxon>asterids</taxon>
        <taxon>lamiids</taxon>
        <taxon>Lamiales</taxon>
        <taxon>Lentibulariaceae</taxon>
        <taxon>Genlisea</taxon>
    </lineage>
</organism>